<evidence type="ECO:0000313" key="11">
    <source>
        <dbReference type="Proteomes" id="UP001244011"/>
    </source>
</evidence>
<evidence type="ECO:0000313" key="10">
    <source>
        <dbReference type="EMBL" id="KAK1764719.1"/>
    </source>
</evidence>
<dbReference type="GO" id="GO:0008270">
    <property type="term" value="F:zinc ion binding"/>
    <property type="evidence" value="ECO:0007669"/>
    <property type="project" value="UniProtKB-KW"/>
</dbReference>
<feature type="domain" description="BED-type" evidence="9">
    <location>
        <begin position="13"/>
        <end position="72"/>
    </location>
</feature>
<gene>
    <name evidence="10" type="ORF">QBC33DRAFT_456591</name>
</gene>
<dbReference type="AlphaFoldDB" id="A0AAJ0BX34"/>
<keyword evidence="3 6" id="KW-0863">Zinc-finger</keyword>
<dbReference type="InterPro" id="IPR003656">
    <property type="entry name" value="Znf_BED"/>
</dbReference>
<dbReference type="GO" id="GO:0003677">
    <property type="term" value="F:DNA binding"/>
    <property type="evidence" value="ECO:0007669"/>
    <property type="project" value="InterPro"/>
</dbReference>
<organism evidence="10 11">
    <name type="scientific">Phialemonium atrogriseum</name>
    <dbReference type="NCBI Taxonomy" id="1093897"/>
    <lineage>
        <taxon>Eukaryota</taxon>
        <taxon>Fungi</taxon>
        <taxon>Dikarya</taxon>
        <taxon>Ascomycota</taxon>
        <taxon>Pezizomycotina</taxon>
        <taxon>Sordariomycetes</taxon>
        <taxon>Sordariomycetidae</taxon>
        <taxon>Cephalothecales</taxon>
        <taxon>Cephalothecaceae</taxon>
        <taxon>Phialemonium</taxon>
    </lineage>
</organism>
<dbReference type="FunFam" id="3.30.160.60:FF:000354">
    <property type="entry name" value="C2H2 finger domain-containing protein"/>
    <property type="match status" value="1"/>
</dbReference>
<dbReference type="PROSITE" id="PS50808">
    <property type="entry name" value="ZF_BED"/>
    <property type="match status" value="1"/>
</dbReference>
<dbReference type="Proteomes" id="UP001244011">
    <property type="component" value="Unassembled WGS sequence"/>
</dbReference>
<protein>
    <recommendedName>
        <fullName evidence="12">C2H2-type domain-containing protein</fullName>
    </recommendedName>
</protein>
<dbReference type="InterPro" id="IPR036236">
    <property type="entry name" value="Znf_C2H2_sf"/>
</dbReference>
<name>A0AAJ0BX34_9PEZI</name>
<evidence type="ECO:0000256" key="1">
    <source>
        <dbReference type="ARBA" id="ARBA00004123"/>
    </source>
</evidence>
<feature type="compositionally biased region" description="Basic and acidic residues" evidence="7">
    <location>
        <begin position="315"/>
        <end position="325"/>
    </location>
</feature>
<dbReference type="GeneID" id="85308003"/>
<feature type="compositionally biased region" description="Low complexity" evidence="7">
    <location>
        <begin position="224"/>
        <end position="240"/>
    </location>
</feature>
<accession>A0AAJ0BX34</accession>
<evidence type="ECO:0000256" key="5">
    <source>
        <dbReference type="ARBA" id="ARBA00023242"/>
    </source>
</evidence>
<evidence type="ECO:0000256" key="4">
    <source>
        <dbReference type="ARBA" id="ARBA00022833"/>
    </source>
</evidence>
<feature type="region of interest" description="Disordered" evidence="7">
    <location>
        <begin position="216"/>
        <end position="268"/>
    </location>
</feature>
<evidence type="ECO:0000256" key="7">
    <source>
        <dbReference type="SAM" id="MobiDB-lite"/>
    </source>
</evidence>
<comment type="subcellular location">
    <subcellularLocation>
        <location evidence="1">Nucleus</location>
    </subcellularLocation>
</comment>
<dbReference type="PANTHER" id="PTHR23215:SF0">
    <property type="entry name" value="BUB3-INTERACTING AND GLEBS MOTIF-CONTAINING PROTEIN ZNF207"/>
    <property type="match status" value="1"/>
</dbReference>
<evidence type="ECO:0000256" key="2">
    <source>
        <dbReference type="ARBA" id="ARBA00022723"/>
    </source>
</evidence>
<dbReference type="SMART" id="SM00355">
    <property type="entry name" value="ZnF_C2H2"/>
    <property type="match status" value="2"/>
</dbReference>
<proteinExistence type="predicted"/>
<keyword evidence="5" id="KW-0539">Nucleus</keyword>
<keyword evidence="11" id="KW-1185">Reference proteome</keyword>
<dbReference type="PANTHER" id="PTHR23215">
    <property type="entry name" value="ZINC FINGER PROTEIN 207"/>
    <property type="match status" value="1"/>
</dbReference>
<feature type="compositionally biased region" description="Polar residues" evidence="7">
    <location>
        <begin position="166"/>
        <end position="189"/>
    </location>
</feature>
<sequence>MGKKKRAHPDVEELLSRPWCYYCERDFEDLKLLISHQKAKHFKCDRCGKRLNTAGGLSVHMNQVHKENLSNVENALANRQGLDIEIFGMEGIPEEVVQQHNQRIIQNYYAEQAERHAATGNPQPGLSGVQGPVKKIKVETPDEIKKRLADHRARLAAQKAGGANGSAGTTPADGQSPGQSVSCGSTFHNSPFPAPQPGYPYPPPVVPGATSYTPPQAFPPTYPPGAAAYPPGAAPPAGGFNLPARPPSNVPPTTNLPQRPPYGGSNMYGGASTVDELVAGAARQGDNIDHLIRMAEAGIKPSGGKSADEAPAAPADKKSRKEKNSRMVYADSEISPEEKMTRLPRYAFAPAA</sequence>
<evidence type="ECO:0000256" key="3">
    <source>
        <dbReference type="ARBA" id="ARBA00022771"/>
    </source>
</evidence>
<evidence type="ECO:0000259" key="8">
    <source>
        <dbReference type="PROSITE" id="PS50157"/>
    </source>
</evidence>
<comment type="caution">
    <text evidence="10">The sequence shown here is derived from an EMBL/GenBank/DDBJ whole genome shotgun (WGS) entry which is preliminary data.</text>
</comment>
<dbReference type="GO" id="GO:0005634">
    <property type="term" value="C:nucleus"/>
    <property type="evidence" value="ECO:0007669"/>
    <property type="project" value="UniProtKB-SubCell"/>
</dbReference>
<dbReference type="Pfam" id="PF00096">
    <property type="entry name" value="zf-C2H2"/>
    <property type="match status" value="1"/>
</dbReference>
<dbReference type="EMBL" id="MU839018">
    <property type="protein sequence ID" value="KAK1764719.1"/>
    <property type="molecule type" value="Genomic_DNA"/>
</dbReference>
<dbReference type="Gene3D" id="3.30.160.60">
    <property type="entry name" value="Classic Zinc Finger"/>
    <property type="match status" value="1"/>
</dbReference>
<keyword evidence="4" id="KW-0862">Zinc</keyword>
<reference evidence="10" key="1">
    <citation type="submission" date="2023-06" db="EMBL/GenBank/DDBJ databases">
        <title>Genome-scale phylogeny and comparative genomics of the fungal order Sordariales.</title>
        <authorList>
            <consortium name="Lawrence Berkeley National Laboratory"/>
            <person name="Hensen N."/>
            <person name="Bonometti L."/>
            <person name="Westerberg I."/>
            <person name="Brannstrom I.O."/>
            <person name="Guillou S."/>
            <person name="Cros-Aarteil S."/>
            <person name="Calhoun S."/>
            <person name="Haridas S."/>
            <person name="Kuo A."/>
            <person name="Mondo S."/>
            <person name="Pangilinan J."/>
            <person name="Riley R."/>
            <person name="Labutti K."/>
            <person name="Andreopoulos B."/>
            <person name="Lipzen A."/>
            <person name="Chen C."/>
            <person name="Yanf M."/>
            <person name="Daum C."/>
            <person name="Ng V."/>
            <person name="Clum A."/>
            <person name="Steindorff A."/>
            <person name="Ohm R."/>
            <person name="Martin F."/>
            <person name="Silar P."/>
            <person name="Natvig D."/>
            <person name="Lalanne C."/>
            <person name="Gautier V."/>
            <person name="Ament-Velasquez S.L."/>
            <person name="Kruys A."/>
            <person name="Hutchinson M.I."/>
            <person name="Powell A.J."/>
            <person name="Barry K."/>
            <person name="Miller A.N."/>
            <person name="Grigoriev I.V."/>
            <person name="Debuchy R."/>
            <person name="Gladieux P."/>
            <person name="Thoren M.H."/>
            <person name="Johannesson H."/>
        </authorList>
    </citation>
    <scope>NUCLEOTIDE SEQUENCE</scope>
    <source>
        <strain evidence="10">8032-3</strain>
    </source>
</reference>
<dbReference type="PROSITE" id="PS00028">
    <property type="entry name" value="ZINC_FINGER_C2H2_1"/>
    <property type="match status" value="1"/>
</dbReference>
<feature type="domain" description="C2H2-type" evidence="8">
    <location>
        <begin position="42"/>
        <end position="70"/>
    </location>
</feature>
<feature type="region of interest" description="Disordered" evidence="7">
    <location>
        <begin position="158"/>
        <end position="200"/>
    </location>
</feature>
<dbReference type="SUPFAM" id="SSF57667">
    <property type="entry name" value="beta-beta-alpha zinc fingers"/>
    <property type="match status" value="1"/>
</dbReference>
<feature type="region of interest" description="Disordered" evidence="7">
    <location>
        <begin position="299"/>
        <end position="352"/>
    </location>
</feature>
<dbReference type="InterPro" id="IPR013087">
    <property type="entry name" value="Znf_C2H2_type"/>
</dbReference>
<evidence type="ECO:0000259" key="9">
    <source>
        <dbReference type="PROSITE" id="PS50808"/>
    </source>
</evidence>
<keyword evidence="2" id="KW-0479">Metal-binding</keyword>
<evidence type="ECO:0000256" key="6">
    <source>
        <dbReference type="PROSITE-ProRule" id="PRU00042"/>
    </source>
</evidence>
<dbReference type="RefSeq" id="XP_060280932.1">
    <property type="nucleotide sequence ID" value="XM_060424816.1"/>
</dbReference>
<dbReference type="CDD" id="cd20908">
    <property type="entry name" value="SUF4-like"/>
    <property type="match status" value="1"/>
</dbReference>
<evidence type="ECO:0008006" key="12">
    <source>
        <dbReference type="Google" id="ProtNLM"/>
    </source>
</evidence>
<dbReference type="PROSITE" id="PS50157">
    <property type="entry name" value="ZINC_FINGER_C2H2_2"/>
    <property type="match status" value="1"/>
</dbReference>